<proteinExistence type="predicted"/>
<comment type="caution">
    <text evidence="1">The sequence shown here is derived from an EMBL/GenBank/DDBJ whole genome shotgun (WGS) entry which is preliminary data.</text>
</comment>
<name>A0A8J3SAL4_9ACTN</name>
<reference evidence="1 2" key="1">
    <citation type="submission" date="2021-01" db="EMBL/GenBank/DDBJ databases">
        <title>Whole genome shotgun sequence of Planobispora siamensis NBRC 107568.</title>
        <authorList>
            <person name="Komaki H."/>
            <person name="Tamura T."/>
        </authorList>
    </citation>
    <scope>NUCLEOTIDE SEQUENCE [LARGE SCALE GENOMIC DNA]</scope>
    <source>
        <strain evidence="1 2">NBRC 107568</strain>
    </source>
</reference>
<organism evidence="1 2">
    <name type="scientific">Planobispora siamensis</name>
    <dbReference type="NCBI Taxonomy" id="936338"/>
    <lineage>
        <taxon>Bacteria</taxon>
        <taxon>Bacillati</taxon>
        <taxon>Actinomycetota</taxon>
        <taxon>Actinomycetes</taxon>
        <taxon>Streptosporangiales</taxon>
        <taxon>Streptosporangiaceae</taxon>
        <taxon>Planobispora</taxon>
    </lineage>
</organism>
<dbReference type="EMBL" id="BOOJ01000018">
    <property type="protein sequence ID" value="GIH91226.1"/>
    <property type="molecule type" value="Genomic_DNA"/>
</dbReference>
<gene>
    <name evidence="1" type="ORF">Psi01_18560</name>
</gene>
<evidence type="ECO:0000313" key="1">
    <source>
        <dbReference type="EMBL" id="GIH91226.1"/>
    </source>
</evidence>
<sequence length="73" mass="7862">MPDLCLKLQEIGRKFRRRVWGRGYGAAAVPPCGKGQEMTGAGGVPVPFQEPMKPKVVEPPAGTEPFQAALEKV</sequence>
<accession>A0A8J3SAL4</accession>
<keyword evidence="2" id="KW-1185">Reference proteome</keyword>
<protein>
    <submittedName>
        <fullName evidence="1">Uncharacterized protein</fullName>
    </submittedName>
</protein>
<evidence type="ECO:0000313" key="2">
    <source>
        <dbReference type="Proteomes" id="UP000619788"/>
    </source>
</evidence>
<dbReference type="AlphaFoldDB" id="A0A8J3SAL4"/>
<dbReference type="Proteomes" id="UP000619788">
    <property type="component" value="Unassembled WGS sequence"/>
</dbReference>